<name>A0A8K0KLK2_LADFU</name>
<reference evidence="2" key="1">
    <citation type="submission" date="2013-04" db="EMBL/GenBank/DDBJ databases">
        <authorList>
            <person name="Qu J."/>
            <person name="Murali S.C."/>
            <person name="Bandaranaike D."/>
            <person name="Bellair M."/>
            <person name="Blankenburg K."/>
            <person name="Chao H."/>
            <person name="Dinh H."/>
            <person name="Doddapaneni H."/>
            <person name="Downs B."/>
            <person name="Dugan-Rocha S."/>
            <person name="Elkadiri S."/>
            <person name="Gnanaolivu R.D."/>
            <person name="Hernandez B."/>
            <person name="Javaid M."/>
            <person name="Jayaseelan J.C."/>
            <person name="Lee S."/>
            <person name="Li M."/>
            <person name="Ming W."/>
            <person name="Munidasa M."/>
            <person name="Muniz J."/>
            <person name="Nguyen L."/>
            <person name="Ongeri F."/>
            <person name="Osuji N."/>
            <person name="Pu L.-L."/>
            <person name="Puazo M."/>
            <person name="Qu C."/>
            <person name="Quiroz J."/>
            <person name="Raj R."/>
            <person name="Weissenberger G."/>
            <person name="Xin Y."/>
            <person name="Zou X."/>
            <person name="Han Y."/>
            <person name="Richards S."/>
            <person name="Worley K."/>
            <person name="Muzny D."/>
            <person name="Gibbs R."/>
        </authorList>
    </citation>
    <scope>NUCLEOTIDE SEQUENCE</scope>
    <source>
        <strain evidence="2">Sampled in the wild</strain>
    </source>
</reference>
<sequence>MIAYNLSKRNKPFLDGEFVKQCMVDCASVLCPDVRSKFENVSLSRRTIVRRIDSISDELRTSEQLKTASKDFVWFSLALDESTDKEDTAQLLIFIRGINENFVITEELLGLESMKSTTTGQDLFECAYSTLKQVWRKVACHGIEWQAFQQMGPELLLEKMWESLCKAALDLKHVVELVVSVVNTIRARALNHRQFKSLLEDMEAEYEDVIHHNSVRWLSLGKVIKRVWVLQNEILLFLDMKGISCDFVTKMGCEEWRYEMMFAADVFEKLNELNVTLQGKGLFAHEMWKHVKSFKAKLGLFARQAGEGKFCHFPLLGKQKVPESVSAKIRDHLQSLEDKATRRFHDFKKIEPKFNLLCYPITADIDTAPEELQIELIDMQSDHTVKEMFNAVTLVDFYKSLSADKFPCVKKFAGKMFSIFGSTYICEQSFSCMKINNSKYRCSLTDTNLQAVMTISTSNFTPDFKKIVKKCDRVHLSH</sequence>
<dbReference type="GO" id="GO:0046983">
    <property type="term" value="F:protein dimerization activity"/>
    <property type="evidence" value="ECO:0007669"/>
    <property type="project" value="InterPro"/>
</dbReference>
<dbReference type="OrthoDB" id="8195826at2759"/>
<dbReference type="Pfam" id="PF05699">
    <property type="entry name" value="Dimer_Tnp_hAT"/>
    <property type="match status" value="1"/>
</dbReference>
<dbReference type="SUPFAM" id="SSF53098">
    <property type="entry name" value="Ribonuclease H-like"/>
    <property type="match status" value="1"/>
</dbReference>
<dbReference type="EMBL" id="KZ309038">
    <property type="protein sequence ID" value="KAG8236528.1"/>
    <property type="molecule type" value="Genomic_DNA"/>
</dbReference>
<protein>
    <recommendedName>
        <fullName evidence="1">HAT C-terminal dimerisation domain-containing protein</fullName>
    </recommendedName>
</protein>
<evidence type="ECO:0000259" key="1">
    <source>
        <dbReference type="Pfam" id="PF05699"/>
    </source>
</evidence>
<evidence type="ECO:0000313" key="2">
    <source>
        <dbReference type="EMBL" id="KAG8236528.1"/>
    </source>
</evidence>
<reference evidence="2" key="2">
    <citation type="submission" date="2017-10" db="EMBL/GenBank/DDBJ databases">
        <title>Ladona fulva Genome sequencing and assembly.</title>
        <authorList>
            <person name="Murali S."/>
            <person name="Richards S."/>
            <person name="Bandaranaike D."/>
            <person name="Bellair M."/>
            <person name="Blankenburg K."/>
            <person name="Chao H."/>
            <person name="Dinh H."/>
            <person name="Doddapaneni H."/>
            <person name="Dugan-Rocha S."/>
            <person name="Elkadiri S."/>
            <person name="Gnanaolivu R."/>
            <person name="Hernandez B."/>
            <person name="Skinner E."/>
            <person name="Javaid M."/>
            <person name="Lee S."/>
            <person name="Li M."/>
            <person name="Ming W."/>
            <person name="Munidasa M."/>
            <person name="Muniz J."/>
            <person name="Nguyen L."/>
            <person name="Hughes D."/>
            <person name="Osuji N."/>
            <person name="Pu L.-L."/>
            <person name="Puazo M."/>
            <person name="Qu C."/>
            <person name="Quiroz J."/>
            <person name="Raj R."/>
            <person name="Weissenberger G."/>
            <person name="Xin Y."/>
            <person name="Zou X."/>
            <person name="Han Y."/>
            <person name="Worley K."/>
            <person name="Muzny D."/>
            <person name="Gibbs R."/>
        </authorList>
    </citation>
    <scope>NUCLEOTIDE SEQUENCE</scope>
    <source>
        <strain evidence="2">Sampled in the wild</strain>
    </source>
</reference>
<feature type="domain" description="HAT C-terminal dimerisation" evidence="1">
    <location>
        <begin position="389"/>
        <end position="455"/>
    </location>
</feature>
<organism evidence="2 3">
    <name type="scientific">Ladona fulva</name>
    <name type="common">Scarce chaser dragonfly</name>
    <name type="synonym">Libellula fulva</name>
    <dbReference type="NCBI Taxonomy" id="123851"/>
    <lineage>
        <taxon>Eukaryota</taxon>
        <taxon>Metazoa</taxon>
        <taxon>Ecdysozoa</taxon>
        <taxon>Arthropoda</taxon>
        <taxon>Hexapoda</taxon>
        <taxon>Insecta</taxon>
        <taxon>Pterygota</taxon>
        <taxon>Palaeoptera</taxon>
        <taxon>Odonata</taxon>
        <taxon>Epiprocta</taxon>
        <taxon>Anisoptera</taxon>
        <taxon>Libelluloidea</taxon>
        <taxon>Libellulidae</taxon>
        <taxon>Ladona</taxon>
    </lineage>
</organism>
<dbReference type="InterPro" id="IPR008906">
    <property type="entry name" value="HATC_C_dom"/>
</dbReference>
<dbReference type="InterPro" id="IPR012337">
    <property type="entry name" value="RNaseH-like_sf"/>
</dbReference>
<accession>A0A8K0KLK2</accession>
<gene>
    <name evidence="2" type="ORF">J437_LFUL015802</name>
</gene>
<dbReference type="Proteomes" id="UP000792457">
    <property type="component" value="Unassembled WGS sequence"/>
</dbReference>
<comment type="caution">
    <text evidence="2">The sequence shown here is derived from an EMBL/GenBank/DDBJ whole genome shotgun (WGS) entry which is preliminary data.</text>
</comment>
<proteinExistence type="predicted"/>
<dbReference type="PANTHER" id="PTHR45913:SF9">
    <property type="entry name" value="GENERAL TRANSCRIPTION FACTOR II-I REPEAT DOMAIN-CONTAINING PROTEIN 2-LIKE-RELATED"/>
    <property type="match status" value="1"/>
</dbReference>
<dbReference type="AlphaFoldDB" id="A0A8K0KLK2"/>
<evidence type="ECO:0000313" key="3">
    <source>
        <dbReference type="Proteomes" id="UP000792457"/>
    </source>
</evidence>
<dbReference type="PANTHER" id="PTHR45913">
    <property type="entry name" value="EPM2A-INTERACTING PROTEIN 1"/>
    <property type="match status" value="1"/>
</dbReference>
<keyword evidence="3" id="KW-1185">Reference proteome</keyword>